<dbReference type="InterPro" id="IPR004943">
    <property type="entry name" value="Lipoprotein_11"/>
</dbReference>
<keyword evidence="2" id="KW-0964">Secreted</keyword>
<dbReference type="RefSeq" id="XP_028029525.1">
    <property type="nucleotide sequence ID" value="XM_028173724.1"/>
</dbReference>
<gene>
    <name evidence="7" type="primary">LOC114242534</name>
</gene>
<evidence type="ECO:0000313" key="6">
    <source>
        <dbReference type="Proteomes" id="UP000504629"/>
    </source>
</evidence>
<reference evidence="7" key="1">
    <citation type="submission" date="2025-08" db="UniProtKB">
        <authorList>
            <consortium name="RefSeq"/>
        </authorList>
    </citation>
    <scope>IDENTIFICATION</scope>
    <source>
        <tissue evidence="7">Silk gland</tissue>
    </source>
</reference>
<dbReference type="Gene3D" id="2.80.10.50">
    <property type="match status" value="1"/>
</dbReference>
<evidence type="ECO:0000313" key="7">
    <source>
        <dbReference type="RefSeq" id="XP_028029525.1"/>
    </source>
</evidence>
<dbReference type="Pfam" id="PF03260">
    <property type="entry name" value="Lipoprotein_11"/>
    <property type="match status" value="1"/>
</dbReference>
<dbReference type="GO" id="GO:0005576">
    <property type="term" value="C:extracellular region"/>
    <property type="evidence" value="ECO:0007669"/>
    <property type="project" value="UniProtKB-SubCell"/>
</dbReference>
<organism evidence="6 7">
    <name type="scientific">Bombyx mandarina</name>
    <name type="common">Wild silk moth</name>
    <name type="synonym">Wild silkworm</name>
    <dbReference type="NCBI Taxonomy" id="7092"/>
    <lineage>
        <taxon>Eukaryota</taxon>
        <taxon>Metazoa</taxon>
        <taxon>Ecdysozoa</taxon>
        <taxon>Arthropoda</taxon>
        <taxon>Hexapoda</taxon>
        <taxon>Insecta</taxon>
        <taxon>Pterygota</taxon>
        <taxon>Neoptera</taxon>
        <taxon>Endopterygota</taxon>
        <taxon>Lepidoptera</taxon>
        <taxon>Glossata</taxon>
        <taxon>Ditrysia</taxon>
        <taxon>Bombycoidea</taxon>
        <taxon>Bombycidae</taxon>
        <taxon>Bombycinae</taxon>
        <taxon>Bombyx</taxon>
    </lineage>
</organism>
<dbReference type="AlphaFoldDB" id="A0A6J2JIZ3"/>
<keyword evidence="4" id="KW-0449">Lipoprotein</keyword>
<dbReference type="InterPro" id="IPR042046">
    <property type="entry name" value="Lipoprotein_11_N"/>
</dbReference>
<evidence type="ECO:0000256" key="1">
    <source>
        <dbReference type="ARBA" id="ARBA00004613"/>
    </source>
</evidence>
<proteinExistence type="inferred from homology"/>
<evidence type="ECO:0000256" key="2">
    <source>
        <dbReference type="ARBA" id="ARBA00022525"/>
    </source>
</evidence>
<dbReference type="OrthoDB" id="7401160at2759"/>
<evidence type="ECO:0000256" key="3">
    <source>
        <dbReference type="ARBA" id="ARBA00022729"/>
    </source>
</evidence>
<comment type="subcellular location">
    <subcellularLocation>
        <location evidence="1">Secreted</location>
    </subcellularLocation>
</comment>
<evidence type="ECO:0000256" key="4">
    <source>
        <dbReference type="ARBA" id="ARBA00023288"/>
    </source>
</evidence>
<keyword evidence="3" id="KW-0732">Signal</keyword>
<dbReference type="Gene3D" id="1.10.10.2400">
    <property type="entry name" value="Lepidopteran low molecular weight (30 kD) lipoprotein, N-terminal domain"/>
    <property type="match status" value="1"/>
</dbReference>
<protein>
    <submittedName>
        <fullName evidence="7">Microvitellogenin-like</fullName>
    </submittedName>
</protein>
<sequence length="220" mass="25930">MISAFFHCSDGHFFNLSHRHDFIIMNVINRLIDDGKSQIFDYAYKLTASSGTFIVRALFPVEIRMHENLLFVKIISYQYNYALKYGLGEDFDGDRTAYGDPDTSTRFRVTWKFIPYWIGDRLYFKIRPIDLVLFLKLGNSRDRSGDHGVYGSTNHDSDRHLWYVQPVRHHGKLLFYIINKEYDKLLKLGQSRDSDGDRTAYGHSTRDFNPDKFAWYIDLI</sequence>
<comment type="similarity">
    <text evidence="5">Belongs to the 30 kDa lipoprotein family.</text>
</comment>
<dbReference type="GeneID" id="114242534"/>
<keyword evidence="6" id="KW-1185">Reference proteome</keyword>
<accession>A0A6J2JIZ3</accession>
<dbReference type="Proteomes" id="UP000504629">
    <property type="component" value="Unplaced"/>
</dbReference>
<name>A0A6J2JIZ3_BOMMA</name>
<evidence type="ECO:0000256" key="5">
    <source>
        <dbReference type="ARBA" id="ARBA00024024"/>
    </source>
</evidence>
<dbReference type="KEGG" id="bman:114242534"/>